<dbReference type="Gene3D" id="1.10.340.70">
    <property type="match status" value="1"/>
</dbReference>
<gene>
    <name evidence="1" type="ORF">CK203_117222</name>
</gene>
<comment type="caution">
    <text evidence="1">The sequence shown here is derived from an EMBL/GenBank/DDBJ whole genome shotgun (WGS) entry which is preliminary data.</text>
</comment>
<evidence type="ECO:0000313" key="2">
    <source>
        <dbReference type="Proteomes" id="UP000288805"/>
    </source>
</evidence>
<accession>A0A438BU15</accession>
<evidence type="ECO:0000313" key="1">
    <source>
        <dbReference type="EMBL" id="RVW14475.1"/>
    </source>
</evidence>
<reference evidence="1 2" key="1">
    <citation type="journal article" date="2018" name="PLoS Genet.">
        <title>Population sequencing reveals clonal diversity and ancestral inbreeding in the grapevine cultivar Chardonnay.</title>
        <authorList>
            <person name="Roach M.J."/>
            <person name="Johnson D.L."/>
            <person name="Bohlmann J."/>
            <person name="van Vuuren H.J."/>
            <person name="Jones S.J."/>
            <person name="Pretorius I.S."/>
            <person name="Schmidt S.A."/>
            <person name="Borneman A.R."/>
        </authorList>
    </citation>
    <scope>NUCLEOTIDE SEQUENCE [LARGE SCALE GENOMIC DNA]</scope>
    <source>
        <strain evidence="2">cv. Chardonnay</strain>
        <tissue evidence="1">Leaf</tissue>
    </source>
</reference>
<protein>
    <recommendedName>
        <fullName evidence="3">Integrase zinc-binding domain-containing protein</fullName>
    </recommendedName>
</protein>
<name>A0A438BU15_VITVI</name>
<organism evidence="1 2">
    <name type="scientific">Vitis vinifera</name>
    <name type="common">Grape</name>
    <dbReference type="NCBI Taxonomy" id="29760"/>
    <lineage>
        <taxon>Eukaryota</taxon>
        <taxon>Viridiplantae</taxon>
        <taxon>Streptophyta</taxon>
        <taxon>Embryophyta</taxon>
        <taxon>Tracheophyta</taxon>
        <taxon>Spermatophyta</taxon>
        <taxon>Magnoliopsida</taxon>
        <taxon>eudicotyledons</taxon>
        <taxon>Gunneridae</taxon>
        <taxon>Pentapetalae</taxon>
        <taxon>rosids</taxon>
        <taxon>Vitales</taxon>
        <taxon>Vitaceae</taxon>
        <taxon>Viteae</taxon>
        <taxon>Vitis</taxon>
    </lineage>
</organism>
<sequence>MRRWRWIELLKDFDCIIQYHLGKANAMADALSRKSVGSLAAIKGKPDFVLFDDEILRFRTRLCVPNDGDLRRELLEEAHHSKLAIHPGGTKMHKDLR</sequence>
<dbReference type="Proteomes" id="UP000288805">
    <property type="component" value="Unassembled WGS sequence"/>
</dbReference>
<dbReference type="EMBL" id="QGNW01002618">
    <property type="protein sequence ID" value="RVW14475.1"/>
    <property type="molecule type" value="Genomic_DNA"/>
</dbReference>
<dbReference type="AlphaFoldDB" id="A0A438BU15"/>
<proteinExistence type="predicted"/>
<evidence type="ECO:0008006" key="3">
    <source>
        <dbReference type="Google" id="ProtNLM"/>
    </source>
</evidence>